<evidence type="ECO:0000313" key="1">
    <source>
        <dbReference type="EMBL" id="CAA9362268.1"/>
    </source>
</evidence>
<reference evidence="1" key="1">
    <citation type="submission" date="2020-02" db="EMBL/GenBank/DDBJ databases">
        <authorList>
            <person name="Meier V. D."/>
        </authorList>
    </citation>
    <scope>NUCLEOTIDE SEQUENCE</scope>
    <source>
        <strain evidence="1">AVDCRST_MAG11</strain>
    </source>
</reference>
<name>A0A6J4ML07_9BACT</name>
<accession>A0A6J4ML07</accession>
<dbReference type="AlphaFoldDB" id="A0A6J4ML07"/>
<organism evidence="1">
    <name type="scientific">uncultured Gemmatimonadaceae bacterium</name>
    <dbReference type="NCBI Taxonomy" id="246130"/>
    <lineage>
        <taxon>Bacteria</taxon>
        <taxon>Pseudomonadati</taxon>
        <taxon>Gemmatimonadota</taxon>
        <taxon>Gemmatimonadia</taxon>
        <taxon>Gemmatimonadales</taxon>
        <taxon>Gemmatimonadaceae</taxon>
        <taxon>environmental samples</taxon>
    </lineage>
</organism>
<proteinExistence type="predicted"/>
<protein>
    <submittedName>
        <fullName evidence="1">Uncharacterized protein</fullName>
    </submittedName>
</protein>
<sequence length="86" mass="9677">MPRALTLKRTVVPHPERKRYVERLALRRDYYRRANCDFRVFEEAGLAGAFIELTEAADAAALAAAHASAPDAVFDAARVYKEVEIQ</sequence>
<gene>
    <name evidence="1" type="ORF">AVDCRST_MAG11-4201</name>
</gene>
<dbReference type="EMBL" id="CADCTU010000900">
    <property type="protein sequence ID" value="CAA9362268.1"/>
    <property type="molecule type" value="Genomic_DNA"/>
</dbReference>